<dbReference type="InterPro" id="IPR014001">
    <property type="entry name" value="Helicase_ATP-bd"/>
</dbReference>
<sequence>MIYYFLPKYPFVDPVNEAVDPYPGVNFETALSGKPELKSLIDPQDPFCHQIFLERLFSDATPYTECLIFHAMGTGKTCSVIKIAENAKTEGRLRGALILARGTTLLKNFLHELLFKCTDGRYVPDNYSKLTALEKTYRIKKLTETFYRFKTFETFAKQVNKWSDTQIRTRYNDHLIVIDEVHHIKTGDDRDVNYRALLRFMRTVKNCKKILLSGTPMANSPTEILDVMNLILPIDKAFKPEDNIFDSKGKLRNEQLFVKRIRGRISYLKAPDPGQGLKFMGQPDGRLQYFSVVSLPMSDFQNAAYEKAYEKDTRERNIFVNSRQASLAVYPNGSYGAEGYRNYVGKKNNLFVKELIADLEKFSCKYNYVLRVLEKSEKVFVYGEYINGSGLHLLTLILDKSGWIRASGYETSPRPKRYALLTAEQKNIQPLIQRFNRSDNVDGDVIKLILGSRVVSEGVTLKNVRDLIILTPHWNYTETSQAIARGWRSNSHQDIIARGQEPSLRVHQLVARPKNDVGVDLTMYKVSEDKDYEIKKMERVIKSAALDCRFFKYRNEYDRSKDYTRECDYDVCRYNCLGKNPPLFKQEDAYGKPPCKKTADRVLKFFKLNSKTTVDKLFDQFPDASHADVLGVLWWLTINNVPVKDKYDNYVYLSENKNELNLIPEPVYNDSSMLNYYFQNLIAVIKTPLEDIAERESYKVLPHKIERLFSRSSKIVDVLTELPYSVQRILLTACLRARQKGLTQNIVIRDRIIKFYEGFFADTPDGVIAWLHGEPVLLENDKWIGLKPLSRQYYLQRKDKFFKSPVGYYGLFHPFTHDFCVRDVTKTADSKDLRKITVGRRCNDWDQNMLFHIVTRLMKIRTSLDFMKDVSDDDLKKAVKAKTNYVEDDLKSTNAMKRFLFWSSDRFKRKDLCRAMEKWFRDNDLMEDNFDCGHQRKTRTKFARK</sequence>
<dbReference type="EMBL" id="KX643370">
    <property type="protein sequence ID" value="AOC55196.1"/>
    <property type="molecule type" value="Genomic_DNA"/>
</dbReference>
<protein>
    <submittedName>
        <fullName evidence="3">SWI/SNF2 family helicase protein</fullName>
    </submittedName>
</protein>
<dbReference type="SMART" id="SM00487">
    <property type="entry name" value="DEXDc"/>
    <property type="match status" value="1"/>
</dbReference>
<gene>
    <name evidence="3" type="ORF">LCDVSa112L</name>
</gene>
<dbReference type="PANTHER" id="PTHR45629">
    <property type="entry name" value="SNF2/RAD54 FAMILY MEMBER"/>
    <property type="match status" value="1"/>
</dbReference>
<dbReference type="InterPro" id="IPR027417">
    <property type="entry name" value="P-loop_NTPase"/>
</dbReference>
<dbReference type="GO" id="GO:0016787">
    <property type="term" value="F:hydrolase activity"/>
    <property type="evidence" value="ECO:0007669"/>
    <property type="project" value="UniProtKB-KW"/>
</dbReference>
<dbReference type="GO" id="GO:0004386">
    <property type="term" value="F:helicase activity"/>
    <property type="evidence" value="ECO:0007669"/>
    <property type="project" value="UniProtKB-KW"/>
</dbReference>
<evidence type="ECO:0000313" key="3">
    <source>
        <dbReference type="EMBL" id="AOC55196.1"/>
    </source>
</evidence>
<dbReference type="SUPFAM" id="SSF52540">
    <property type="entry name" value="P-loop containing nucleoside triphosphate hydrolases"/>
    <property type="match status" value="2"/>
</dbReference>
<keyword evidence="1" id="KW-0378">Hydrolase</keyword>
<dbReference type="GO" id="GO:0005524">
    <property type="term" value="F:ATP binding"/>
    <property type="evidence" value="ECO:0007669"/>
    <property type="project" value="InterPro"/>
</dbReference>
<keyword evidence="3" id="KW-0067">ATP-binding</keyword>
<dbReference type="InterPro" id="IPR050496">
    <property type="entry name" value="SNF2_RAD54_helicase_repair"/>
</dbReference>
<dbReference type="Pfam" id="PF04851">
    <property type="entry name" value="ResIII"/>
    <property type="match status" value="1"/>
</dbReference>
<keyword evidence="3" id="KW-0547">Nucleotide-binding</keyword>
<evidence type="ECO:0000256" key="1">
    <source>
        <dbReference type="ARBA" id="ARBA00022801"/>
    </source>
</evidence>
<accession>A0A1B2RW36</accession>
<keyword evidence="3" id="KW-0347">Helicase</keyword>
<dbReference type="InterPro" id="IPR006935">
    <property type="entry name" value="Helicase/UvrB_N"/>
</dbReference>
<feature type="domain" description="Helicase ATP-binding" evidence="2">
    <location>
        <begin position="57"/>
        <end position="234"/>
    </location>
</feature>
<proteinExistence type="predicted"/>
<dbReference type="PROSITE" id="PS51192">
    <property type="entry name" value="HELICASE_ATP_BIND_1"/>
    <property type="match status" value="1"/>
</dbReference>
<dbReference type="InterPro" id="IPR001650">
    <property type="entry name" value="Helicase_C-like"/>
</dbReference>
<keyword evidence="4" id="KW-1185">Reference proteome</keyword>
<dbReference type="InterPro" id="IPR038718">
    <property type="entry name" value="SNF2-like_sf"/>
</dbReference>
<dbReference type="KEGG" id="vg:30902688"/>
<dbReference type="Pfam" id="PF00271">
    <property type="entry name" value="Helicase_C"/>
    <property type="match status" value="1"/>
</dbReference>
<organism evidence="3 4">
    <name type="scientific">Lymphocystis disease virus 3</name>
    <dbReference type="NCBI Taxonomy" id="2560566"/>
    <lineage>
        <taxon>Viruses</taxon>
        <taxon>Varidnaviria</taxon>
        <taxon>Bamfordvirae</taxon>
        <taxon>Nucleocytoviricota</taxon>
        <taxon>Megaviricetes</taxon>
        <taxon>Pimascovirales</taxon>
        <taxon>Pimascovirales incertae sedis</taxon>
        <taxon>Iridoviridae</taxon>
        <taxon>Alphairidovirinae</taxon>
        <taxon>Lymphocystivirus</taxon>
        <taxon>Lymphocystivirus sparus1</taxon>
    </lineage>
</organism>
<dbReference type="Proteomes" id="UP000149121">
    <property type="component" value="Segment"/>
</dbReference>
<reference evidence="3 4" key="1">
    <citation type="journal article" date="2016" name="J. Virol.">
        <title>Concurrence of Iridovirus, Polyomavirus, and a Unique Member of a New Group of Fish Papillomaviruses in Lymphocystis Disease-Affected Gilthead Sea Bream.</title>
        <authorList>
            <person name="Lopez-Bueno A."/>
            <person name="Mavian C."/>
            <person name="Labella A.M."/>
            <person name="Castro D."/>
            <person name="Borrego J.J."/>
            <person name="Alcami A."/>
            <person name="Alejo A."/>
        </authorList>
    </citation>
    <scope>NUCLEOTIDE SEQUENCE [LARGE SCALE GENOMIC DNA]</scope>
    <source>
        <strain evidence="3">SA9</strain>
    </source>
</reference>
<name>A0A1B2RW36_9VIRU</name>
<dbReference type="OrthoDB" id="605at10239"/>
<dbReference type="Gene3D" id="3.40.50.10810">
    <property type="entry name" value="Tandem AAA-ATPase domain"/>
    <property type="match status" value="1"/>
</dbReference>
<evidence type="ECO:0000259" key="2">
    <source>
        <dbReference type="PROSITE" id="PS51192"/>
    </source>
</evidence>
<dbReference type="SMART" id="SM00490">
    <property type="entry name" value="HELICc"/>
    <property type="match status" value="1"/>
</dbReference>
<evidence type="ECO:0000313" key="4">
    <source>
        <dbReference type="Proteomes" id="UP000149121"/>
    </source>
</evidence>
<dbReference type="Gene3D" id="3.40.50.300">
    <property type="entry name" value="P-loop containing nucleotide triphosphate hydrolases"/>
    <property type="match status" value="1"/>
</dbReference>
<dbReference type="PANTHER" id="PTHR45629:SF7">
    <property type="entry name" value="DNA EXCISION REPAIR PROTEIN ERCC-6-RELATED"/>
    <property type="match status" value="1"/>
</dbReference>
<dbReference type="GO" id="GO:0003677">
    <property type="term" value="F:DNA binding"/>
    <property type="evidence" value="ECO:0007669"/>
    <property type="project" value="InterPro"/>
</dbReference>